<evidence type="ECO:0000256" key="5">
    <source>
        <dbReference type="ARBA" id="ARBA00022490"/>
    </source>
</evidence>
<comment type="similarity">
    <text evidence="3">Belongs to the aldose epimerase family.</text>
</comment>
<sequence>MKKFIRFLLILVFLNNQSCNMKNDIKLLNKSDFQKNIDGKKTDLFVLRNKNGVISEITNYGARVVSLWVPDLNGSFDDIVLGCSTLDDYISIKERYFGATIGRYANRIKNGKFKINNTDFILKKNNGPNHLHGGNIGYNDVVWEGKQLDNQTVEFKYLSKNMEEGYPGNLNVKVIYHLSDQNELKIEYFANTDEPTYVNLTHHSFFNLLGAGNGNINDHLLYINAKSFTPIDSKLIPTGKIELAEGTPFDFNILTKIGKRLNDEDEQLKFGNGYDHNFVLNNSNSTDILAARVIEKKSGRILEVYTNEPGMQLYGGNFLDGKTIGKQSKAYNYRSAFCLETQHFPDSPNNPNFPNTLLKPKDNYYSICIYKFLVKK</sequence>
<gene>
    <name evidence="9" type="ORF">METZ01_LOCUS38412</name>
</gene>
<dbReference type="SUPFAM" id="SSF74650">
    <property type="entry name" value="Galactose mutarotase-like"/>
    <property type="match status" value="1"/>
</dbReference>
<dbReference type="PANTHER" id="PTHR10091:SF0">
    <property type="entry name" value="GALACTOSE MUTAROTASE"/>
    <property type="match status" value="1"/>
</dbReference>
<dbReference type="InterPro" id="IPR015443">
    <property type="entry name" value="Aldose_1-epimerase"/>
</dbReference>
<dbReference type="GO" id="GO:0005737">
    <property type="term" value="C:cytoplasm"/>
    <property type="evidence" value="ECO:0007669"/>
    <property type="project" value="UniProtKB-SubCell"/>
</dbReference>
<comment type="pathway">
    <text evidence="2">Carbohydrate metabolism; hexose metabolism.</text>
</comment>
<dbReference type="InterPro" id="IPR014718">
    <property type="entry name" value="GH-type_carb-bd"/>
</dbReference>
<reference evidence="9" key="1">
    <citation type="submission" date="2018-05" db="EMBL/GenBank/DDBJ databases">
        <authorList>
            <person name="Lanie J.A."/>
            <person name="Ng W.-L."/>
            <person name="Kazmierczak K.M."/>
            <person name="Andrzejewski T.M."/>
            <person name="Davidsen T.M."/>
            <person name="Wayne K.J."/>
            <person name="Tettelin H."/>
            <person name="Glass J.I."/>
            <person name="Rusch D."/>
            <person name="Podicherti R."/>
            <person name="Tsui H.-C.T."/>
            <person name="Winkler M.E."/>
        </authorList>
    </citation>
    <scope>NUCLEOTIDE SEQUENCE</scope>
</reference>
<comment type="subunit">
    <text evidence="4">Monomer.</text>
</comment>
<evidence type="ECO:0000313" key="9">
    <source>
        <dbReference type="EMBL" id="SUZ85558.1"/>
    </source>
</evidence>
<name>A0A381R3Y7_9ZZZZ</name>
<dbReference type="InterPro" id="IPR011013">
    <property type="entry name" value="Gal_mutarotase_sf_dom"/>
</dbReference>
<dbReference type="PIRSF" id="PIRSF005096">
    <property type="entry name" value="GALM"/>
    <property type="match status" value="1"/>
</dbReference>
<accession>A0A381R3Y7</accession>
<evidence type="ECO:0000256" key="8">
    <source>
        <dbReference type="ARBA" id="ARBA00023277"/>
    </source>
</evidence>
<evidence type="ECO:0008006" key="10">
    <source>
        <dbReference type="Google" id="ProtNLM"/>
    </source>
</evidence>
<keyword evidence="5" id="KW-0963">Cytoplasm</keyword>
<evidence type="ECO:0000256" key="7">
    <source>
        <dbReference type="ARBA" id="ARBA00023235"/>
    </source>
</evidence>
<dbReference type="Pfam" id="PF01263">
    <property type="entry name" value="Aldose_epim"/>
    <property type="match status" value="1"/>
</dbReference>
<evidence type="ECO:0000256" key="3">
    <source>
        <dbReference type="ARBA" id="ARBA00006206"/>
    </source>
</evidence>
<evidence type="ECO:0000256" key="1">
    <source>
        <dbReference type="ARBA" id="ARBA00004496"/>
    </source>
</evidence>
<dbReference type="PANTHER" id="PTHR10091">
    <property type="entry name" value="ALDOSE-1-EPIMERASE"/>
    <property type="match status" value="1"/>
</dbReference>
<dbReference type="InterPro" id="IPR047215">
    <property type="entry name" value="Galactose_mutarotase-like"/>
</dbReference>
<dbReference type="GO" id="GO:0006006">
    <property type="term" value="P:glucose metabolic process"/>
    <property type="evidence" value="ECO:0007669"/>
    <property type="project" value="TreeGrafter"/>
</dbReference>
<dbReference type="InterPro" id="IPR008183">
    <property type="entry name" value="Aldose_1/G6P_1-epimerase"/>
</dbReference>
<organism evidence="9">
    <name type="scientific">marine metagenome</name>
    <dbReference type="NCBI Taxonomy" id="408172"/>
    <lineage>
        <taxon>unclassified sequences</taxon>
        <taxon>metagenomes</taxon>
        <taxon>ecological metagenomes</taxon>
    </lineage>
</organism>
<proteinExistence type="inferred from homology"/>
<dbReference type="AlphaFoldDB" id="A0A381R3Y7"/>
<dbReference type="CDD" id="cd09019">
    <property type="entry name" value="galactose_mutarotase_like"/>
    <property type="match status" value="1"/>
</dbReference>
<dbReference type="GO" id="GO:0033499">
    <property type="term" value="P:galactose catabolic process via UDP-galactose, Leloir pathway"/>
    <property type="evidence" value="ECO:0007669"/>
    <property type="project" value="TreeGrafter"/>
</dbReference>
<evidence type="ECO:0000256" key="4">
    <source>
        <dbReference type="ARBA" id="ARBA00011245"/>
    </source>
</evidence>
<dbReference type="GO" id="GO:0030246">
    <property type="term" value="F:carbohydrate binding"/>
    <property type="evidence" value="ECO:0007669"/>
    <property type="project" value="InterPro"/>
</dbReference>
<dbReference type="Gene3D" id="2.70.98.10">
    <property type="match status" value="1"/>
</dbReference>
<evidence type="ECO:0000256" key="6">
    <source>
        <dbReference type="ARBA" id="ARBA00022553"/>
    </source>
</evidence>
<evidence type="ECO:0000256" key="2">
    <source>
        <dbReference type="ARBA" id="ARBA00005028"/>
    </source>
</evidence>
<comment type="subcellular location">
    <subcellularLocation>
        <location evidence="1">Cytoplasm</location>
    </subcellularLocation>
</comment>
<dbReference type="UniPathway" id="UPA00242"/>
<dbReference type="FunFam" id="2.70.98.10:FF:000003">
    <property type="entry name" value="Aldose 1-epimerase"/>
    <property type="match status" value="1"/>
</dbReference>
<keyword evidence="8" id="KW-0119">Carbohydrate metabolism</keyword>
<dbReference type="GO" id="GO:0004034">
    <property type="term" value="F:aldose 1-epimerase activity"/>
    <property type="evidence" value="ECO:0007669"/>
    <property type="project" value="TreeGrafter"/>
</dbReference>
<dbReference type="EMBL" id="UINC01001640">
    <property type="protein sequence ID" value="SUZ85558.1"/>
    <property type="molecule type" value="Genomic_DNA"/>
</dbReference>
<keyword evidence="7" id="KW-0413">Isomerase</keyword>
<dbReference type="NCBIfam" id="NF008277">
    <property type="entry name" value="PRK11055.1"/>
    <property type="match status" value="1"/>
</dbReference>
<keyword evidence="6" id="KW-0597">Phosphoprotein</keyword>
<protein>
    <recommendedName>
        <fullName evidence="10">Aldose 1-epimerase</fullName>
    </recommendedName>
</protein>